<accession>M5WGV9</accession>
<proteinExistence type="predicted"/>
<organism evidence="1 2">
    <name type="scientific">Prunus persica</name>
    <name type="common">Peach</name>
    <name type="synonym">Amygdalus persica</name>
    <dbReference type="NCBI Taxonomy" id="3760"/>
    <lineage>
        <taxon>Eukaryota</taxon>
        <taxon>Viridiplantae</taxon>
        <taxon>Streptophyta</taxon>
        <taxon>Embryophyta</taxon>
        <taxon>Tracheophyta</taxon>
        <taxon>Spermatophyta</taxon>
        <taxon>Magnoliopsida</taxon>
        <taxon>eudicotyledons</taxon>
        <taxon>Gunneridae</taxon>
        <taxon>Pentapetalae</taxon>
        <taxon>rosids</taxon>
        <taxon>fabids</taxon>
        <taxon>Rosales</taxon>
        <taxon>Rosaceae</taxon>
        <taxon>Amygdaloideae</taxon>
        <taxon>Amygdaleae</taxon>
        <taxon>Prunus</taxon>
    </lineage>
</organism>
<evidence type="ECO:0000313" key="2">
    <source>
        <dbReference type="Proteomes" id="UP000006882"/>
    </source>
</evidence>
<dbReference type="AlphaFoldDB" id="M5WGV9"/>
<dbReference type="Proteomes" id="UP000006882">
    <property type="component" value="Chromosome G7"/>
</dbReference>
<sequence length="83" mass="9396">MPAGNFIIKHESNAVKGSLAQKKKKKKTVMDGKDQSLKKRMLISGLLGLTMFLFISFLSQKFCGWVPQPLKFVLRPTTCLYFS</sequence>
<gene>
    <name evidence="1" type="ORF">PRUPE_7G220700</name>
</gene>
<dbReference type="EMBL" id="CM007657">
    <property type="protein sequence ID" value="ONH97952.1"/>
    <property type="molecule type" value="Genomic_DNA"/>
</dbReference>
<protein>
    <submittedName>
        <fullName evidence="1">Uncharacterized protein</fullName>
    </submittedName>
</protein>
<dbReference type="Gramene" id="ONH97952">
    <property type="protein sequence ID" value="ONH97952"/>
    <property type="gene ID" value="PRUPE_7G220700"/>
</dbReference>
<name>M5WGV9_PRUPE</name>
<evidence type="ECO:0000313" key="1">
    <source>
        <dbReference type="EMBL" id="ONH97952.1"/>
    </source>
</evidence>
<keyword evidence="2" id="KW-1185">Reference proteome</keyword>
<dbReference type="HOGENOM" id="CLU_2546882_0_0_1"/>
<reference evidence="1 2" key="1">
    <citation type="journal article" date="2013" name="Nat. Genet.">
        <title>The high-quality draft genome of peach (Prunus persica) identifies unique patterns of genetic diversity, domestication and genome evolution.</title>
        <authorList>
            <consortium name="International Peach Genome Initiative"/>
            <person name="Verde I."/>
            <person name="Abbott A.G."/>
            <person name="Scalabrin S."/>
            <person name="Jung S."/>
            <person name="Shu S."/>
            <person name="Marroni F."/>
            <person name="Zhebentyayeva T."/>
            <person name="Dettori M.T."/>
            <person name="Grimwood J."/>
            <person name="Cattonaro F."/>
            <person name="Zuccolo A."/>
            <person name="Rossini L."/>
            <person name="Jenkins J."/>
            <person name="Vendramin E."/>
            <person name="Meisel L.A."/>
            <person name="Decroocq V."/>
            <person name="Sosinski B."/>
            <person name="Prochnik S."/>
            <person name="Mitros T."/>
            <person name="Policriti A."/>
            <person name="Cipriani G."/>
            <person name="Dondini L."/>
            <person name="Ficklin S."/>
            <person name="Goodstein D.M."/>
            <person name="Xuan P."/>
            <person name="Del Fabbro C."/>
            <person name="Aramini V."/>
            <person name="Copetti D."/>
            <person name="Gonzalez S."/>
            <person name="Horner D.S."/>
            <person name="Falchi R."/>
            <person name="Lucas S."/>
            <person name="Mica E."/>
            <person name="Maldonado J."/>
            <person name="Lazzari B."/>
            <person name="Bielenberg D."/>
            <person name="Pirona R."/>
            <person name="Miculan M."/>
            <person name="Barakat A."/>
            <person name="Testolin R."/>
            <person name="Stella A."/>
            <person name="Tartarini S."/>
            <person name="Tonutti P."/>
            <person name="Arus P."/>
            <person name="Orellana A."/>
            <person name="Wells C."/>
            <person name="Main D."/>
            <person name="Vizzotto G."/>
            <person name="Silva H."/>
            <person name="Salamini F."/>
            <person name="Schmutz J."/>
            <person name="Morgante M."/>
            <person name="Rokhsar D.S."/>
        </authorList>
    </citation>
    <scope>NUCLEOTIDE SEQUENCE [LARGE SCALE GENOMIC DNA]</scope>
    <source>
        <strain evidence="2">cv. Nemared</strain>
    </source>
</reference>